<dbReference type="OMA" id="MCKRTRP"/>
<dbReference type="AlphaFoldDB" id="A0A4X2LMU8"/>
<dbReference type="PANTHER" id="PTHR37334:SF1">
    <property type="entry name" value="RGD1561796"/>
    <property type="match status" value="1"/>
</dbReference>
<protein>
    <submittedName>
        <fullName evidence="2">Chromosome 16 open reading frame 90</fullName>
    </submittedName>
</protein>
<dbReference type="InterPro" id="IPR027978">
    <property type="entry name" value="DUF4644"/>
</dbReference>
<dbReference type="GeneTree" id="ENSGT00390000014875"/>
<reference evidence="2" key="3">
    <citation type="submission" date="2025-09" db="UniProtKB">
        <authorList>
            <consortium name="Ensembl"/>
        </authorList>
    </citation>
    <scope>IDENTIFICATION</scope>
</reference>
<sequence>MEALVCAFSELRIREDAVSLTLCCPGSADTPLNVYEGGLGAQRQQCPSPPGSKPKNFRLRHLRSLALYLPSSMQPAGQCESHWLGRLMAGGCLPRVGPLPKGRAWALDLPGPLSSTNHPLDSPGPQPTRENLGSTASSSSTDPTKGAPSQPQPPKGSRFRPKRSWGALEESTCPMCKRTRPGAQERP</sequence>
<feature type="region of interest" description="Disordered" evidence="1">
    <location>
        <begin position="110"/>
        <end position="187"/>
    </location>
</feature>
<dbReference type="PANTHER" id="PTHR37334">
    <property type="entry name" value="RGD1561796"/>
    <property type="match status" value="1"/>
</dbReference>
<dbReference type="Ensembl" id="ENSVURT00010026295.1">
    <property type="protein sequence ID" value="ENSVURP00010023105.1"/>
    <property type="gene ID" value="ENSVURG00010017705.1"/>
</dbReference>
<reference evidence="2" key="2">
    <citation type="submission" date="2025-08" db="UniProtKB">
        <authorList>
            <consortium name="Ensembl"/>
        </authorList>
    </citation>
    <scope>IDENTIFICATION</scope>
</reference>
<keyword evidence="3" id="KW-1185">Reference proteome</keyword>
<dbReference type="Proteomes" id="UP000314987">
    <property type="component" value="Unassembled WGS sequence"/>
</dbReference>
<gene>
    <name evidence="2" type="primary">C16orf90</name>
</gene>
<reference evidence="3" key="1">
    <citation type="submission" date="2018-12" db="EMBL/GenBank/DDBJ databases">
        <authorList>
            <person name="Yazar S."/>
        </authorList>
    </citation>
    <scope>NUCLEOTIDE SEQUENCE [LARGE SCALE GENOMIC DNA]</scope>
</reference>
<evidence type="ECO:0000313" key="2">
    <source>
        <dbReference type="Ensembl" id="ENSVURP00010023105.1"/>
    </source>
</evidence>
<dbReference type="STRING" id="29139.ENSVURP00010023105"/>
<feature type="compositionally biased region" description="Polar residues" evidence="1">
    <location>
        <begin position="128"/>
        <end position="149"/>
    </location>
</feature>
<evidence type="ECO:0000313" key="3">
    <source>
        <dbReference type="Proteomes" id="UP000314987"/>
    </source>
</evidence>
<organism evidence="2 3">
    <name type="scientific">Vombatus ursinus</name>
    <name type="common">Common wombat</name>
    <dbReference type="NCBI Taxonomy" id="29139"/>
    <lineage>
        <taxon>Eukaryota</taxon>
        <taxon>Metazoa</taxon>
        <taxon>Chordata</taxon>
        <taxon>Craniata</taxon>
        <taxon>Vertebrata</taxon>
        <taxon>Euteleostomi</taxon>
        <taxon>Mammalia</taxon>
        <taxon>Metatheria</taxon>
        <taxon>Diprotodontia</taxon>
        <taxon>Vombatidae</taxon>
        <taxon>Vombatus</taxon>
    </lineage>
</organism>
<accession>A0A4X2LMU8</accession>
<dbReference type="Pfam" id="PF15486">
    <property type="entry name" value="DUF4644"/>
    <property type="match status" value="1"/>
</dbReference>
<proteinExistence type="predicted"/>
<evidence type="ECO:0000256" key="1">
    <source>
        <dbReference type="SAM" id="MobiDB-lite"/>
    </source>
</evidence>
<name>A0A4X2LMU8_VOMUR</name>
<dbReference type="OrthoDB" id="9829229at2759"/>